<evidence type="ECO:0000313" key="1">
    <source>
        <dbReference type="EMBL" id="RWT19120.1"/>
    </source>
</evidence>
<dbReference type="RefSeq" id="WP_049266230.1">
    <property type="nucleotide sequence ID" value="NZ_ABZSJN020000243.1"/>
</dbReference>
<accession>A0A443VHS3</accession>
<dbReference type="Pfam" id="PF05488">
    <property type="entry name" value="PAAR_motif"/>
    <property type="match status" value="1"/>
</dbReference>
<comment type="caution">
    <text evidence="1">The sequence shown here is derived from an EMBL/GenBank/DDBJ whole genome shotgun (WGS) entry which is preliminary data.</text>
</comment>
<sequence>MKVNSQHAEGLMQQYTNEITPEIRETHSQPPYDEELLSLCDDKTRKELEEINEQCLSRPLAHIFRFAVVGSLTHRGGVIRHASGGATTGGLQVARVGDKVVYADGSEATIISGAGKARIMHGASAALVGSMLDNGDEIISTPQSCSKLVFPEGREFPEGFLTIPGSKH</sequence>
<protein>
    <recommendedName>
        <fullName evidence="3">PAAR domain-containing protein</fullName>
    </recommendedName>
</protein>
<organism evidence="1 2">
    <name type="scientific">Raoultella planticola</name>
    <name type="common">Klebsiella planticola</name>
    <dbReference type="NCBI Taxonomy" id="575"/>
    <lineage>
        <taxon>Bacteria</taxon>
        <taxon>Pseudomonadati</taxon>
        <taxon>Pseudomonadota</taxon>
        <taxon>Gammaproteobacteria</taxon>
        <taxon>Enterobacterales</taxon>
        <taxon>Enterobacteriaceae</taxon>
        <taxon>Klebsiella/Raoultella group</taxon>
        <taxon>Raoultella</taxon>
    </lineage>
</organism>
<proteinExistence type="predicted"/>
<dbReference type="Proteomes" id="UP000288843">
    <property type="component" value="Unassembled WGS sequence"/>
</dbReference>
<dbReference type="EMBL" id="QKOX01000028">
    <property type="protein sequence ID" value="RWT19120.1"/>
    <property type="molecule type" value="Genomic_DNA"/>
</dbReference>
<evidence type="ECO:0008006" key="3">
    <source>
        <dbReference type="Google" id="ProtNLM"/>
    </source>
</evidence>
<gene>
    <name evidence="1" type="ORF">DN603_22230</name>
</gene>
<dbReference type="InterPro" id="IPR008727">
    <property type="entry name" value="PAAR_motif"/>
</dbReference>
<name>A0A443VHS3_RAOPL</name>
<reference evidence="1 2" key="1">
    <citation type="submission" date="2018-06" db="EMBL/GenBank/DDBJ databases">
        <title>Carbapenemase-producing Enterobacteriaceae present in wastewater treatment plant effluent and nearby surface waters in the US.</title>
        <authorList>
            <person name="Mathys D.A."/>
            <person name="Mollenkopf D.F."/>
            <person name="Feicht S.M."/>
            <person name="Adams R.J."/>
            <person name="Albers A.L."/>
            <person name="Stuever D.M."/>
            <person name="Daniels J.B."/>
            <person name="Wittum T.E."/>
        </authorList>
    </citation>
    <scope>NUCLEOTIDE SEQUENCE [LARGE SCALE GENOMIC DNA]</scope>
    <source>
        <strain evidence="1 2">GEO_47_Down_B</strain>
    </source>
</reference>
<dbReference type="AlphaFoldDB" id="A0A443VHS3"/>
<evidence type="ECO:0000313" key="2">
    <source>
        <dbReference type="Proteomes" id="UP000288843"/>
    </source>
</evidence>